<comment type="caution">
    <text evidence="10">The sequence shown here is derived from an EMBL/GenBank/DDBJ whole genome shotgun (WGS) entry which is preliminary data.</text>
</comment>
<dbReference type="Pfam" id="PF11984">
    <property type="entry name" value="DUF3485"/>
    <property type="match status" value="1"/>
</dbReference>
<feature type="transmembrane region" description="Helical" evidence="8">
    <location>
        <begin position="259"/>
        <end position="277"/>
    </location>
</feature>
<evidence type="ECO:0000256" key="3">
    <source>
        <dbReference type="ARBA" id="ARBA00022670"/>
    </source>
</evidence>
<dbReference type="NCBIfam" id="TIGR02602">
    <property type="entry name" value="8TM_EpsH"/>
    <property type="match status" value="1"/>
</dbReference>
<feature type="transmembrane region" description="Helical" evidence="8">
    <location>
        <begin position="45"/>
        <end position="60"/>
    </location>
</feature>
<evidence type="ECO:0000313" key="10">
    <source>
        <dbReference type="EMBL" id="MBK1706385.1"/>
    </source>
</evidence>
<dbReference type="GO" id="GO:0008233">
    <property type="term" value="F:peptidase activity"/>
    <property type="evidence" value="ECO:0007669"/>
    <property type="project" value="UniProtKB-KW"/>
</dbReference>
<feature type="transmembrane region" description="Helical" evidence="8">
    <location>
        <begin position="72"/>
        <end position="90"/>
    </location>
</feature>
<evidence type="ECO:0000256" key="6">
    <source>
        <dbReference type="ARBA" id="ARBA00022989"/>
    </source>
</evidence>
<name>A0AAJ0XBQ3_9GAMM</name>
<keyword evidence="2" id="KW-1003">Cell membrane</keyword>
<sequence>MTESGITWAFRPWHYVLLAISALMLALVYWDGLVDMSAKWGKEEYSHAFMLPFVAVFFAWQRLTDLRQRSSANSWLGVWMMALGAFMYIAGELGSLYTVIQYGFLVALGGLLVSLVGLRTFAVLLPAYALLFFIVPLPNFLYHQLSQQLQLISSELGVEVIRLFGIPVFLEGNVIDLGAYQLQVVEACNGLRYLFPLMALGFIAAVIFRGALWKKILIFVSTVPITVLMNSFRIGVIGVMVQWGGTGMAEGFLHDFEGWVIFMACAAILVGEMALLARIGNPQGSLLSAFAIEGPPPLPKENVVRYRAIPRSFWIAFAVLTAALAVSQLLPNREEQTLERRDFLFFPRTLGGWSGQVEKMKSATKEALALDDYILATYDNGLGDEVNLYIAYYASQRKGASVHSPKTCLPGGGWRMKERSRYAIDVAGREEPLWVNRVLIQMGEDRRLVYYWFQQRGRLITNEYMLKWLLFWDALVKNRTDGALVRVTTGVPVGEDPASYDVLLSQFVGSIWPTLPDYIPE</sequence>
<comment type="subcellular location">
    <subcellularLocation>
        <location evidence="1">Cell membrane</location>
        <topology evidence="1">Multi-pass membrane protein</topology>
    </subcellularLocation>
</comment>
<feature type="transmembrane region" description="Helical" evidence="8">
    <location>
        <begin position="12"/>
        <end position="30"/>
    </location>
</feature>
<feature type="transmembrane region" description="Helical" evidence="8">
    <location>
        <begin position="190"/>
        <end position="209"/>
    </location>
</feature>
<proteinExistence type="predicted"/>
<dbReference type="Pfam" id="PF09721">
    <property type="entry name" value="Exosortase_EpsH"/>
    <property type="match status" value="1"/>
</dbReference>
<reference evidence="10" key="2">
    <citation type="journal article" date="2020" name="Microorganisms">
        <title>Osmotic Adaptation and Compatible Solute Biosynthesis of Phototrophic Bacteria as Revealed from Genome Analyses.</title>
        <authorList>
            <person name="Imhoff J.F."/>
            <person name="Rahn T."/>
            <person name="Kunzel S."/>
            <person name="Keller A."/>
            <person name="Neulinger S.C."/>
        </authorList>
    </citation>
    <scope>NUCLEOTIDE SEQUENCE</scope>
    <source>
        <strain evidence="10">DSM 11080</strain>
    </source>
</reference>
<evidence type="ECO:0000313" key="11">
    <source>
        <dbReference type="Proteomes" id="UP001296776"/>
    </source>
</evidence>
<dbReference type="NCBIfam" id="TIGR04152">
    <property type="entry name" value="exosort_VPLPA"/>
    <property type="match status" value="1"/>
</dbReference>
<protein>
    <submittedName>
        <fullName evidence="10">VPLPA-CTERM-specific exosortase XrtD</fullName>
    </submittedName>
</protein>
<evidence type="ECO:0000256" key="4">
    <source>
        <dbReference type="ARBA" id="ARBA00022692"/>
    </source>
</evidence>
<accession>A0AAJ0XBQ3</accession>
<evidence type="ECO:0000256" key="1">
    <source>
        <dbReference type="ARBA" id="ARBA00004651"/>
    </source>
</evidence>
<keyword evidence="7 8" id="KW-0472">Membrane</keyword>
<gene>
    <name evidence="10" type="ORF">CKO40_17975</name>
</gene>
<dbReference type="NCBIfam" id="TIGR02914">
    <property type="entry name" value="EpsI_fam"/>
    <property type="match status" value="1"/>
</dbReference>
<reference evidence="10" key="1">
    <citation type="submission" date="2017-08" db="EMBL/GenBank/DDBJ databases">
        <authorList>
            <person name="Imhoff J.F."/>
            <person name="Rahn T."/>
            <person name="Kuenzel S."/>
            <person name="Neulinger S.C."/>
        </authorList>
    </citation>
    <scope>NUCLEOTIDE SEQUENCE</scope>
    <source>
        <strain evidence="10">DSM 11080</strain>
    </source>
</reference>
<dbReference type="InterPro" id="IPR026392">
    <property type="entry name" value="Exo/Archaeosortase_dom"/>
</dbReference>
<dbReference type="InterPro" id="IPR014263">
    <property type="entry name" value="Methanolan_biosynth_EpsI"/>
</dbReference>
<dbReference type="EMBL" id="NRSJ01000040">
    <property type="protein sequence ID" value="MBK1706385.1"/>
    <property type="molecule type" value="Genomic_DNA"/>
</dbReference>
<evidence type="ECO:0000256" key="8">
    <source>
        <dbReference type="SAM" id="Phobius"/>
    </source>
</evidence>
<dbReference type="InterPro" id="IPR026491">
    <property type="entry name" value="ExosortD_VPLPA"/>
</dbReference>
<dbReference type="RefSeq" id="WP_200347838.1">
    <property type="nucleotide sequence ID" value="NZ_NRSJ01000040.1"/>
</dbReference>
<feature type="transmembrane region" description="Helical" evidence="8">
    <location>
        <begin position="216"/>
        <end position="239"/>
    </location>
</feature>
<keyword evidence="5" id="KW-0378">Hydrolase</keyword>
<dbReference type="Proteomes" id="UP001296776">
    <property type="component" value="Unassembled WGS sequence"/>
</dbReference>
<dbReference type="AlphaFoldDB" id="A0AAJ0XBQ3"/>
<keyword evidence="4 8" id="KW-0812">Transmembrane</keyword>
<dbReference type="GO" id="GO:0005886">
    <property type="term" value="C:plasma membrane"/>
    <property type="evidence" value="ECO:0007669"/>
    <property type="project" value="UniProtKB-SubCell"/>
</dbReference>
<dbReference type="InterPro" id="IPR013426">
    <property type="entry name" value="EpsH-like"/>
</dbReference>
<dbReference type="InterPro" id="IPR019127">
    <property type="entry name" value="Exosortase"/>
</dbReference>
<feature type="transmembrane region" description="Helical" evidence="8">
    <location>
        <begin position="123"/>
        <end position="142"/>
    </location>
</feature>
<feature type="transmembrane region" description="Helical" evidence="8">
    <location>
        <begin position="313"/>
        <end position="330"/>
    </location>
</feature>
<dbReference type="NCBIfam" id="TIGR04178">
    <property type="entry name" value="exo_archaeo"/>
    <property type="match status" value="1"/>
</dbReference>
<feature type="transmembrane region" description="Helical" evidence="8">
    <location>
        <begin position="96"/>
        <end position="116"/>
    </location>
</feature>
<evidence type="ECO:0000256" key="5">
    <source>
        <dbReference type="ARBA" id="ARBA00022801"/>
    </source>
</evidence>
<keyword evidence="11" id="KW-1185">Reference proteome</keyword>
<dbReference type="GO" id="GO:0006508">
    <property type="term" value="P:proteolysis"/>
    <property type="evidence" value="ECO:0007669"/>
    <property type="project" value="UniProtKB-KW"/>
</dbReference>
<keyword evidence="3" id="KW-0645">Protease</keyword>
<keyword evidence="6 8" id="KW-1133">Transmembrane helix</keyword>
<organism evidence="10 11">
    <name type="scientific">Halochromatium glycolicum</name>
    <dbReference type="NCBI Taxonomy" id="85075"/>
    <lineage>
        <taxon>Bacteria</taxon>
        <taxon>Pseudomonadati</taxon>
        <taxon>Pseudomonadota</taxon>
        <taxon>Gammaproteobacteria</taxon>
        <taxon>Chromatiales</taxon>
        <taxon>Chromatiaceae</taxon>
        <taxon>Halochromatium</taxon>
    </lineage>
</organism>
<evidence type="ECO:0000256" key="7">
    <source>
        <dbReference type="ARBA" id="ARBA00023136"/>
    </source>
</evidence>
<evidence type="ECO:0000259" key="9">
    <source>
        <dbReference type="Pfam" id="PF11984"/>
    </source>
</evidence>
<evidence type="ECO:0000256" key="2">
    <source>
        <dbReference type="ARBA" id="ARBA00022475"/>
    </source>
</evidence>
<feature type="domain" description="Methanolan biosynthesis EpsI" evidence="9">
    <location>
        <begin position="316"/>
        <end position="518"/>
    </location>
</feature>